<evidence type="ECO:0000259" key="4">
    <source>
        <dbReference type="Pfam" id="PF00591"/>
    </source>
</evidence>
<accession>A0A1I5DME5</accession>
<dbReference type="NCBIfam" id="TIGR01245">
    <property type="entry name" value="trpD"/>
    <property type="match status" value="1"/>
</dbReference>
<evidence type="ECO:0000313" key="6">
    <source>
        <dbReference type="EMBL" id="SFO00424.1"/>
    </source>
</evidence>
<dbReference type="AlphaFoldDB" id="A0A1I5DME5"/>
<dbReference type="HAMAP" id="MF_00211">
    <property type="entry name" value="TrpD"/>
    <property type="match status" value="1"/>
</dbReference>
<comment type="cofactor">
    <cofactor evidence="3">
        <name>Mg(2+)</name>
        <dbReference type="ChEBI" id="CHEBI:18420"/>
    </cofactor>
    <text evidence="3">Binds 2 magnesium ions per monomer.</text>
</comment>
<dbReference type="OrthoDB" id="9806430at2"/>
<dbReference type="GO" id="GO:0004048">
    <property type="term" value="F:anthranilate phosphoribosyltransferase activity"/>
    <property type="evidence" value="ECO:0007669"/>
    <property type="project" value="UniProtKB-UniRule"/>
</dbReference>
<comment type="caution">
    <text evidence="3">Lacks conserved residue(s) required for the propagation of feature annotation.</text>
</comment>
<keyword evidence="7" id="KW-1185">Reference proteome</keyword>
<dbReference type="STRING" id="649333.SAMN04487989_10918"/>
<comment type="pathway">
    <text evidence="3">Amino-acid biosynthesis; L-tryptophan biosynthesis; L-tryptophan from chorismate: step 2/5.</text>
</comment>
<dbReference type="PANTHER" id="PTHR43285:SF2">
    <property type="entry name" value="ANTHRANILATE PHOSPHORIBOSYLTRANSFERASE"/>
    <property type="match status" value="1"/>
</dbReference>
<evidence type="ECO:0000313" key="7">
    <source>
        <dbReference type="Proteomes" id="UP000198705"/>
    </source>
</evidence>
<sequence length="331" mass="35798">MKNTLNRLINQEHISSEEAKSVLVNISKGNYNQSQIASFLTVYMMRNITIEELQGFRDALLELCIPVDLKAYNAIDLCGTGGDGKDTFNISTLASFVTAGAGVHVSKHGNYGVSSACGSSNVMEHLGIKFSNDIDFLKTCLDHAGICVLHAPLFHPAMKNVAPIRKELGVKTFFNMLGPMVNPSFPDNQLVGVFSLELLRLYNYLYQNSDKNYSIVHALDGYDEISLTGSAKVINNVSEKIIHPSDFGVEPLKQEAIHGGDTVAASAKIFTHILDGQGTNAQNNVVCANAALAIATVKNTSISDSFALAKESLHSGQAKKCFEKLVALSQK</sequence>
<feature type="binding site" evidence="3">
    <location>
        <position position="110"/>
    </location>
    <ligand>
        <name>anthranilate</name>
        <dbReference type="ChEBI" id="CHEBI:16567"/>
        <label>1</label>
    </ligand>
</feature>
<dbReference type="InterPro" id="IPR036320">
    <property type="entry name" value="Glycosyl_Trfase_fam3_N_dom_sf"/>
</dbReference>
<dbReference type="InterPro" id="IPR017459">
    <property type="entry name" value="Glycosyl_Trfase_fam3_N_dom"/>
</dbReference>
<protein>
    <recommendedName>
        <fullName evidence="3">Anthranilate phosphoribosyltransferase</fullName>
        <ecNumber evidence="3">2.4.2.18</ecNumber>
    </recommendedName>
</protein>
<dbReference type="Pfam" id="PF00591">
    <property type="entry name" value="Glycos_transf_3"/>
    <property type="match status" value="1"/>
</dbReference>
<organism evidence="6 7">
    <name type="scientific">Bizionia echini</name>
    <dbReference type="NCBI Taxonomy" id="649333"/>
    <lineage>
        <taxon>Bacteria</taxon>
        <taxon>Pseudomonadati</taxon>
        <taxon>Bacteroidota</taxon>
        <taxon>Flavobacteriia</taxon>
        <taxon>Flavobacteriales</taxon>
        <taxon>Flavobacteriaceae</taxon>
        <taxon>Bizionia</taxon>
    </lineage>
</organism>
<feature type="binding site" evidence="3">
    <location>
        <position position="79"/>
    </location>
    <ligand>
        <name>5-phospho-alpha-D-ribose 1-diphosphate</name>
        <dbReference type="ChEBI" id="CHEBI:58017"/>
    </ligand>
</feature>
<keyword evidence="2 3" id="KW-0808">Transferase</keyword>
<comment type="catalytic activity">
    <reaction evidence="3">
        <text>N-(5-phospho-beta-D-ribosyl)anthranilate + diphosphate = 5-phospho-alpha-D-ribose 1-diphosphate + anthranilate</text>
        <dbReference type="Rhea" id="RHEA:11768"/>
        <dbReference type="ChEBI" id="CHEBI:16567"/>
        <dbReference type="ChEBI" id="CHEBI:18277"/>
        <dbReference type="ChEBI" id="CHEBI:33019"/>
        <dbReference type="ChEBI" id="CHEBI:58017"/>
        <dbReference type="EC" id="2.4.2.18"/>
    </reaction>
</comment>
<evidence type="ECO:0000256" key="3">
    <source>
        <dbReference type="HAMAP-Rule" id="MF_00211"/>
    </source>
</evidence>
<feature type="domain" description="Glycosyl transferase family 3 N-terminal" evidence="5">
    <location>
        <begin position="3"/>
        <end position="63"/>
    </location>
</feature>
<dbReference type="GO" id="GO:0005829">
    <property type="term" value="C:cytosol"/>
    <property type="evidence" value="ECO:0007669"/>
    <property type="project" value="TreeGrafter"/>
</dbReference>
<dbReference type="Gene3D" id="1.20.970.10">
    <property type="entry name" value="Transferase, Pyrimidine Nucleoside Phosphorylase, Chain C"/>
    <property type="match status" value="1"/>
</dbReference>
<dbReference type="SUPFAM" id="SSF52418">
    <property type="entry name" value="Nucleoside phosphorylase/phosphoribosyltransferase catalytic domain"/>
    <property type="match status" value="1"/>
</dbReference>
<evidence type="ECO:0000259" key="5">
    <source>
        <dbReference type="Pfam" id="PF02885"/>
    </source>
</evidence>
<dbReference type="Gene3D" id="3.40.1030.10">
    <property type="entry name" value="Nucleoside phosphorylase/phosphoribosyltransferase catalytic domain"/>
    <property type="match status" value="1"/>
</dbReference>
<feature type="binding site" evidence="3">
    <location>
        <position position="91"/>
    </location>
    <ligand>
        <name>Mg(2+)</name>
        <dbReference type="ChEBI" id="CHEBI:18420"/>
        <label>1</label>
    </ligand>
</feature>
<feature type="domain" description="Glycosyl transferase family 3" evidence="4">
    <location>
        <begin position="72"/>
        <end position="318"/>
    </location>
</feature>
<dbReference type="PANTHER" id="PTHR43285">
    <property type="entry name" value="ANTHRANILATE PHOSPHORIBOSYLTRANSFERASE"/>
    <property type="match status" value="1"/>
</dbReference>
<keyword evidence="3" id="KW-0028">Amino-acid biosynthesis</keyword>
<feature type="binding site" evidence="3">
    <location>
        <position position="79"/>
    </location>
    <ligand>
        <name>anthranilate</name>
        <dbReference type="ChEBI" id="CHEBI:16567"/>
        <label>1</label>
    </ligand>
</feature>
<keyword evidence="3" id="KW-0057">Aromatic amino acid biosynthesis</keyword>
<dbReference type="Pfam" id="PF02885">
    <property type="entry name" value="Glycos_trans_3N"/>
    <property type="match status" value="1"/>
</dbReference>
<feature type="binding site" evidence="3">
    <location>
        <begin position="82"/>
        <end position="83"/>
    </location>
    <ligand>
        <name>5-phospho-alpha-D-ribose 1-diphosphate</name>
        <dbReference type="ChEBI" id="CHEBI:58017"/>
    </ligand>
</feature>
<dbReference type="EMBL" id="FOVN01000009">
    <property type="protein sequence ID" value="SFO00424.1"/>
    <property type="molecule type" value="Genomic_DNA"/>
</dbReference>
<comment type="similarity">
    <text evidence="3">Belongs to the anthranilate phosphoribosyltransferase family.</text>
</comment>
<dbReference type="UniPathway" id="UPA00035">
    <property type="reaction ID" value="UER00041"/>
</dbReference>
<keyword evidence="3" id="KW-0822">Tryptophan biosynthesis</keyword>
<reference evidence="7" key="1">
    <citation type="submission" date="2016-10" db="EMBL/GenBank/DDBJ databases">
        <authorList>
            <person name="Varghese N."/>
            <person name="Submissions S."/>
        </authorList>
    </citation>
    <scope>NUCLEOTIDE SEQUENCE [LARGE SCALE GENOMIC DNA]</scope>
    <source>
        <strain evidence="7">DSM 23925</strain>
    </source>
</reference>
<proteinExistence type="inferred from homology"/>
<dbReference type="RefSeq" id="WP_092210003.1">
    <property type="nucleotide sequence ID" value="NZ_FOVN01000009.1"/>
</dbReference>
<feature type="binding site" evidence="3">
    <location>
        <position position="224"/>
    </location>
    <ligand>
        <name>Mg(2+)</name>
        <dbReference type="ChEBI" id="CHEBI:18420"/>
        <label>1</label>
    </ligand>
</feature>
<keyword evidence="3" id="KW-0460">Magnesium</keyword>
<dbReference type="GO" id="GO:0000287">
    <property type="term" value="F:magnesium ion binding"/>
    <property type="evidence" value="ECO:0007669"/>
    <property type="project" value="UniProtKB-UniRule"/>
</dbReference>
<comment type="subunit">
    <text evidence="3">Homodimer.</text>
</comment>
<gene>
    <name evidence="3" type="primary">trpD</name>
    <name evidence="6" type="ORF">SAMN04487989_10918</name>
</gene>
<feature type="binding site" evidence="3">
    <location>
        <position position="223"/>
    </location>
    <ligand>
        <name>Mg(2+)</name>
        <dbReference type="ChEBI" id="CHEBI:18420"/>
        <label>2</label>
    </ligand>
</feature>
<name>A0A1I5DME5_9FLAO</name>
<evidence type="ECO:0000256" key="2">
    <source>
        <dbReference type="ARBA" id="ARBA00022679"/>
    </source>
</evidence>
<dbReference type="InterPro" id="IPR000312">
    <property type="entry name" value="Glycosyl_Trfase_fam3"/>
</dbReference>
<keyword evidence="3" id="KW-0479">Metal-binding</keyword>
<dbReference type="EC" id="2.4.2.18" evidence="3"/>
<dbReference type="InterPro" id="IPR035902">
    <property type="entry name" value="Nuc_phospho_transferase"/>
</dbReference>
<evidence type="ECO:0000256" key="1">
    <source>
        <dbReference type="ARBA" id="ARBA00022676"/>
    </source>
</evidence>
<feature type="binding site" evidence="3">
    <location>
        <position position="165"/>
    </location>
    <ligand>
        <name>anthranilate</name>
        <dbReference type="ChEBI" id="CHEBI:16567"/>
        <label>2</label>
    </ligand>
</feature>
<dbReference type="InterPro" id="IPR005940">
    <property type="entry name" value="Anthranilate_Pribosyl_Tfrase"/>
</dbReference>
<dbReference type="Proteomes" id="UP000198705">
    <property type="component" value="Unassembled WGS sequence"/>
</dbReference>
<feature type="binding site" evidence="3">
    <location>
        <begin position="107"/>
        <end position="115"/>
    </location>
    <ligand>
        <name>5-phospho-alpha-D-ribose 1-diphosphate</name>
        <dbReference type="ChEBI" id="CHEBI:58017"/>
    </ligand>
</feature>
<feature type="binding site" evidence="3">
    <location>
        <position position="119"/>
    </location>
    <ligand>
        <name>5-phospho-alpha-D-ribose 1-diphosphate</name>
        <dbReference type="ChEBI" id="CHEBI:58017"/>
    </ligand>
</feature>
<dbReference type="SUPFAM" id="SSF47648">
    <property type="entry name" value="Nucleoside phosphorylase/phosphoribosyltransferase N-terminal domain"/>
    <property type="match status" value="1"/>
</dbReference>
<feature type="binding site" evidence="3">
    <location>
        <position position="224"/>
    </location>
    <ligand>
        <name>Mg(2+)</name>
        <dbReference type="ChEBI" id="CHEBI:18420"/>
        <label>2</label>
    </ligand>
</feature>
<keyword evidence="1 3" id="KW-0328">Glycosyltransferase</keyword>
<feature type="binding site" evidence="3">
    <location>
        <begin position="89"/>
        <end position="92"/>
    </location>
    <ligand>
        <name>5-phospho-alpha-D-ribose 1-diphosphate</name>
        <dbReference type="ChEBI" id="CHEBI:58017"/>
    </ligand>
</feature>
<feature type="binding site" evidence="3">
    <location>
        <position position="87"/>
    </location>
    <ligand>
        <name>5-phospho-alpha-D-ribose 1-diphosphate</name>
        <dbReference type="ChEBI" id="CHEBI:58017"/>
    </ligand>
</feature>
<comment type="function">
    <text evidence="3">Catalyzes the transfer of the phosphoribosyl group of 5-phosphorylribose-1-pyrophosphate (PRPP) to anthranilate to yield N-(5'-phosphoribosyl)-anthranilate (PRA).</text>
</comment>
<dbReference type="GO" id="GO:0000162">
    <property type="term" value="P:L-tryptophan biosynthetic process"/>
    <property type="evidence" value="ECO:0007669"/>
    <property type="project" value="UniProtKB-UniRule"/>
</dbReference>